<name>A0ABV1E4J0_9FIRM</name>
<sequence length="120" mass="13466">MSKFEEYMAKPDFESEFEVMNRFALHATENANCEVKILASETYKSTSPVGYEVEAILCVLTQDGKIVDGGASVRPNNGASVDVISYREAKDKAKDMVEHWEALQEEKALHNQWIDETGGF</sequence>
<evidence type="ECO:0000313" key="2">
    <source>
        <dbReference type="Proteomes" id="UP001489509"/>
    </source>
</evidence>
<comment type="caution">
    <text evidence="1">The sequence shown here is derived from an EMBL/GenBank/DDBJ whole genome shotgun (WGS) entry which is preliminary data.</text>
</comment>
<evidence type="ECO:0000313" key="1">
    <source>
        <dbReference type="EMBL" id="MEQ2441794.1"/>
    </source>
</evidence>
<organism evidence="1 2">
    <name type="scientific">Solibaculum intestinale</name>
    <dbReference type="NCBI Taxonomy" id="3133165"/>
    <lineage>
        <taxon>Bacteria</taxon>
        <taxon>Bacillati</taxon>
        <taxon>Bacillota</taxon>
        <taxon>Clostridia</taxon>
        <taxon>Eubacteriales</taxon>
        <taxon>Oscillospiraceae</taxon>
        <taxon>Solibaculum</taxon>
    </lineage>
</organism>
<dbReference type="RefSeq" id="WP_349221103.1">
    <property type="nucleotide sequence ID" value="NZ_JBBMFD010000045.1"/>
</dbReference>
<proteinExistence type="predicted"/>
<dbReference type="Proteomes" id="UP001489509">
    <property type="component" value="Unassembled WGS sequence"/>
</dbReference>
<accession>A0ABV1E4J0</accession>
<keyword evidence="2" id="KW-1185">Reference proteome</keyword>
<protein>
    <submittedName>
        <fullName evidence="1">Uncharacterized protein</fullName>
    </submittedName>
</protein>
<dbReference type="EMBL" id="JBBMFD010000045">
    <property type="protein sequence ID" value="MEQ2441794.1"/>
    <property type="molecule type" value="Genomic_DNA"/>
</dbReference>
<reference evidence="1 2" key="1">
    <citation type="submission" date="2024-03" db="EMBL/GenBank/DDBJ databases">
        <title>Human intestinal bacterial collection.</title>
        <authorList>
            <person name="Pauvert C."/>
            <person name="Hitch T.C.A."/>
            <person name="Clavel T."/>
        </authorList>
    </citation>
    <scope>NUCLEOTIDE SEQUENCE [LARGE SCALE GENOMIC DNA]</scope>
    <source>
        <strain evidence="1 2">CLA-JM-H44</strain>
    </source>
</reference>
<gene>
    <name evidence="1" type="ORF">WMO26_13225</name>
</gene>